<accession>A0ABU1T180</accession>
<feature type="transmembrane region" description="Helical" evidence="1">
    <location>
        <begin position="245"/>
        <end position="266"/>
    </location>
</feature>
<dbReference type="RefSeq" id="WP_309955369.1">
    <property type="nucleotide sequence ID" value="NZ_JAVDUJ010000001.1"/>
</dbReference>
<feature type="transmembrane region" description="Helical" evidence="1">
    <location>
        <begin position="305"/>
        <end position="324"/>
    </location>
</feature>
<dbReference type="InterPro" id="IPR045931">
    <property type="entry name" value="DUF6350"/>
</dbReference>
<feature type="transmembrane region" description="Helical" evidence="1">
    <location>
        <begin position="211"/>
        <end position="233"/>
    </location>
</feature>
<feature type="transmembrane region" description="Helical" evidence="1">
    <location>
        <begin position="106"/>
        <end position="124"/>
    </location>
</feature>
<evidence type="ECO:0000313" key="3">
    <source>
        <dbReference type="Proteomes" id="UP001266099"/>
    </source>
</evidence>
<protein>
    <submittedName>
        <fullName evidence="2">Uncharacterized protein</fullName>
    </submittedName>
</protein>
<feature type="transmembrane region" description="Helical" evidence="1">
    <location>
        <begin position="71"/>
        <end position="94"/>
    </location>
</feature>
<gene>
    <name evidence="2" type="ORF">J2S36_000599</name>
</gene>
<evidence type="ECO:0000313" key="2">
    <source>
        <dbReference type="EMBL" id="MDR6939056.1"/>
    </source>
</evidence>
<keyword evidence="1" id="KW-1133">Transmembrane helix</keyword>
<sequence length="463" mass="49504">MEKQIDLTRALRIFRIVNQALCVSLLGTILVAVCCYVLTAAAPILGDVTWSDAAQFGASWWLTGFGGQVKFAAGTLSLIPSLLTLLTLAGIYFPLKKAQLNTWNEVAVAAFSGVPLIALTGLFSGADGPWWTAIIGIIVLNTIISIYLARAALIFSRKLPEFVDSGLQITKFILAIYFGAALLTLIIFAGFGAGQAIEIQGMYHQGIFGNIGIVFVQLLYLPILFIWAGAWMVGAKIALGAGSYASILGSQIGLLPAIPLLGVIPGPVFGNVWMLLVPLFVFFTAGIVLALILRRKYPVLRQFASAAAFAVLVSVFGIELVGVLAAGSLGPGRMSEFGAQPTDLAWHTLLLFALPLYAGMMFAHPVTLQKIREYFARGKEKVRGAKQTFEMQKEAKAAAADAAENSVVTETTASAAAETFAFADHEMPSENLADNIALSSNNDLHPQQILQEEGAQLKEDHAK</sequence>
<feature type="transmembrane region" description="Helical" evidence="1">
    <location>
        <begin position="130"/>
        <end position="149"/>
    </location>
</feature>
<feature type="transmembrane region" description="Helical" evidence="1">
    <location>
        <begin position="21"/>
        <end position="45"/>
    </location>
</feature>
<reference evidence="2 3" key="1">
    <citation type="submission" date="2023-07" db="EMBL/GenBank/DDBJ databases">
        <title>Sequencing the genomes of 1000 actinobacteria strains.</title>
        <authorList>
            <person name="Klenk H.-P."/>
        </authorList>
    </citation>
    <scope>NUCLEOTIDE SEQUENCE [LARGE SCALE GENOMIC DNA]</scope>
    <source>
        <strain evidence="2 3">DSM 15539</strain>
    </source>
</reference>
<keyword evidence="3" id="KW-1185">Reference proteome</keyword>
<name>A0ABU1T180_9ACTO</name>
<proteinExistence type="predicted"/>
<evidence type="ECO:0000256" key="1">
    <source>
        <dbReference type="SAM" id="Phobius"/>
    </source>
</evidence>
<dbReference type="Pfam" id="PF19877">
    <property type="entry name" value="DUF6350"/>
    <property type="match status" value="1"/>
</dbReference>
<dbReference type="EMBL" id="JAVDUJ010000001">
    <property type="protein sequence ID" value="MDR6939056.1"/>
    <property type="molecule type" value="Genomic_DNA"/>
</dbReference>
<organism evidence="2 3">
    <name type="scientific">Arcanobacterium hippocoleae</name>
    <dbReference type="NCBI Taxonomy" id="149017"/>
    <lineage>
        <taxon>Bacteria</taxon>
        <taxon>Bacillati</taxon>
        <taxon>Actinomycetota</taxon>
        <taxon>Actinomycetes</taxon>
        <taxon>Actinomycetales</taxon>
        <taxon>Actinomycetaceae</taxon>
        <taxon>Arcanobacterium</taxon>
    </lineage>
</organism>
<feature type="transmembrane region" description="Helical" evidence="1">
    <location>
        <begin position="169"/>
        <end position="191"/>
    </location>
</feature>
<feature type="transmembrane region" description="Helical" evidence="1">
    <location>
        <begin position="272"/>
        <end position="293"/>
    </location>
</feature>
<dbReference type="Proteomes" id="UP001266099">
    <property type="component" value="Unassembled WGS sequence"/>
</dbReference>
<feature type="transmembrane region" description="Helical" evidence="1">
    <location>
        <begin position="344"/>
        <end position="363"/>
    </location>
</feature>
<keyword evidence="1" id="KW-0812">Transmembrane</keyword>
<comment type="caution">
    <text evidence="2">The sequence shown here is derived from an EMBL/GenBank/DDBJ whole genome shotgun (WGS) entry which is preliminary data.</text>
</comment>
<keyword evidence="1" id="KW-0472">Membrane</keyword>